<gene>
    <name evidence="3" type="ORF">C5F47_07235</name>
</gene>
<dbReference type="SUPFAM" id="SSF51161">
    <property type="entry name" value="Trimeric LpxA-like enzymes"/>
    <property type="match status" value="1"/>
</dbReference>
<dbReference type="OrthoDB" id="1489at2157"/>
<evidence type="ECO:0000313" key="3">
    <source>
        <dbReference type="EMBL" id="QLH03352.1"/>
    </source>
</evidence>
<name>A0A7D5M0D9_9ARCH</name>
<dbReference type="PANTHER" id="PTHR43300">
    <property type="entry name" value="ACETYLTRANSFERASE"/>
    <property type="match status" value="1"/>
</dbReference>
<dbReference type="InterPro" id="IPR050179">
    <property type="entry name" value="Trans_hexapeptide_repeat"/>
</dbReference>
<sequence>MTNVDPSAIIGNGVKMQESTVIEGGAKIGDNCVLGNKVVIEKHAVIGNGVTMDDGCVIERKVNVGNDCKFGNKVVVEGHAVIGNNVKMGDDIILEKDTTVLDNAIIETGTVLPAGKTFPDGITSKAKYHPS</sequence>
<dbReference type="GO" id="GO:0016740">
    <property type="term" value="F:transferase activity"/>
    <property type="evidence" value="ECO:0007669"/>
    <property type="project" value="UniProtKB-KW"/>
</dbReference>
<dbReference type="PROSITE" id="PS00101">
    <property type="entry name" value="HEXAPEP_TRANSFERASES"/>
    <property type="match status" value="1"/>
</dbReference>
<dbReference type="AlphaFoldDB" id="A0A7D5M0D9"/>
<keyword evidence="1" id="KW-0808">Transferase</keyword>
<dbReference type="Pfam" id="PF25087">
    <property type="entry name" value="GMPPB_C"/>
    <property type="match status" value="1"/>
</dbReference>
<dbReference type="GeneID" id="56059837"/>
<dbReference type="InterPro" id="IPR018357">
    <property type="entry name" value="Hexapep_transf_CS"/>
</dbReference>
<organism evidence="3 4">
    <name type="scientific">Nitrosopumilus cobalaminigenes</name>
    <dbReference type="NCBI Taxonomy" id="1470066"/>
    <lineage>
        <taxon>Archaea</taxon>
        <taxon>Nitrososphaerota</taxon>
        <taxon>Nitrososphaeria</taxon>
        <taxon>Nitrosopumilales</taxon>
        <taxon>Nitrosopumilaceae</taxon>
        <taxon>Nitrosopumilus</taxon>
    </lineage>
</organism>
<dbReference type="Gene3D" id="2.160.10.10">
    <property type="entry name" value="Hexapeptide repeat proteins"/>
    <property type="match status" value="2"/>
</dbReference>
<dbReference type="Proteomes" id="UP000509771">
    <property type="component" value="Chromosome"/>
</dbReference>
<evidence type="ECO:0000313" key="4">
    <source>
        <dbReference type="Proteomes" id="UP000509771"/>
    </source>
</evidence>
<evidence type="ECO:0000259" key="2">
    <source>
        <dbReference type="Pfam" id="PF25087"/>
    </source>
</evidence>
<evidence type="ECO:0000256" key="1">
    <source>
        <dbReference type="ARBA" id="ARBA00022679"/>
    </source>
</evidence>
<protein>
    <recommendedName>
        <fullName evidence="2">Mannose-1-phosphate guanyltransferase C-terminal domain-containing protein</fullName>
    </recommendedName>
</protein>
<dbReference type="KEGG" id="ncl:C5F47_07235"/>
<proteinExistence type="predicted"/>
<dbReference type="InterPro" id="IPR056729">
    <property type="entry name" value="GMPPB_C"/>
</dbReference>
<dbReference type="RefSeq" id="WP_179360466.1">
    <property type="nucleotide sequence ID" value="NZ_CP026993.1"/>
</dbReference>
<keyword evidence="4" id="KW-1185">Reference proteome</keyword>
<feature type="domain" description="Mannose-1-phosphate guanyltransferase C-terminal" evidence="2">
    <location>
        <begin position="7"/>
        <end position="106"/>
    </location>
</feature>
<accession>A0A7D5M0D9</accession>
<dbReference type="EMBL" id="CP026993">
    <property type="protein sequence ID" value="QLH03352.1"/>
    <property type="molecule type" value="Genomic_DNA"/>
</dbReference>
<dbReference type="InterPro" id="IPR011004">
    <property type="entry name" value="Trimer_LpxA-like_sf"/>
</dbReference>
<reference evidence="3 4" key="1">
    <citation type="submission" date="2018-02" db="EMBL/GenBank/DDBJ databases">
        <title>Complete genome of Nitrosopumilus cobalaminigenes HCA1.</title>
        <authorList>
            <person name="Qin W."/>
            <person name="Zheng Y."/>
            <person name="Stahl D.A."/>
        </authorList>
    </citation>
    <scope>NUCLEOTIDE SEQUENCE [LARGE SCALE GENOMIC DNA]</scope>
    <source>
        <strain evidence="3 4">HCA1</strain>
    </source>
</reference>